<organism evidence="1 2">
    <name type="scientific">Stephanodiscus triporus</name>
    <dbReference type="NCBI Taxonomy" id="2934178"/>
    <lineage>
        <taxon>Eukaryota</taxon>
        <taxon>Sar</taxon>
        <taxon>Stramenopiles</taxon>
        <taxon>Ochrophyta</taxon>
        <taxon>Bacillariophyta</taxon>
        <taxon>Coscinodiscophyceae</taxon>
        <taxon>Thalassiosirophycidae</taxon>
        <taxon>Stephanodiscales</taxon>
        <taxon>Stephanodiscaceae</taxon>
        <taxon>Stephanodiscus</taxon>
    </lineage>
</organism>
<dbReference type="PANTHER" id="PTHR30283">
    <property type="entry name" value="PEROXIDE STRESS RESPONSE PROTEIN YAAA"/>
    <property type="match status" value="1"/>
</dbReference>
<evidence type="ECO:0000313" key="2">
    <source>
        <dbReference type="Proteomes" id="UP001530315"/>
    </source>
</evidence>
<sequence length="157" mass="17085">MAGAIGNGIIMVLSPAKTMDLRPLNRRDLLCHDGVALAEIVRLNRENDCRLLCDEAFSAMICDAMKGRTEAELRSMLNLSTKLSKVARRYWADFDLGEKEGGADGAASDADCRPAMFTFSGPAYQGLDPSTCDGKTMAYLASRLFIIDPVYGVLRAL</sequence>
<dbReference type="AlphaFoldDB" id="A0ABD3PC44"/>
<gene>
    <name evidence="1" type="ORF">ACHAW5_006895</name>
</gene>
<comment type="caution">
    <text evidence="1">The sequence shown here is derived from an EMBL/GenBank/DDBJ whole genome shotgun (WGS) entry which is preliminary data.</text>
</comment>
<proteinExistence type="predicted"/>
<dbReference type="EMBL" id="JALLAZ020000894">
    <property type="protein sequence ID" value="KAL3785336.1"/>
    <property type="molecule type" value="Genomic_DNA"/>
</dbReference>
<dbReference type="InterPro" id="IPR005583">
    <property type="entry name" value="YaaA"/>
</dbReference>
<dbReference type="PANTHER" id="PTHR30283:SF4">
    <property type="entry name" value="PEROXIDE STRESS RESISTANCE PROTEIN YAAA"/>
    <property type="match status" value="1"/>
</dbReference>
<protein>
    <submittedName>
        <fullName evidence="1">Uncharacterized protein</fullName>
    </submittedName>
</protein>
<dbReference type="Pfam" id="PF03883">
    <property type="entry name" value="H2O2_YaaD"/>
    <property type="match status" value="1"/>
</dbReference>
<reference evidence="1 2" key="1">
    <citation type="submission" date="2024-10" db="EMBL/GenBank/DDBJ databases">
        <title>Updated reference genomes for cyclostephanoid diatoms.</title>
        <authorList>
            <person name="Roberts W.R."/>
            <person name="Alverson A.J."/>
        </authorList>
    </citation>
    <scope>NUCLEOTIDE SEQUENCE [LARGE SCALE GENOMIC DNA]</scope>
    <source>
        <strain evidence="1 2">AJA276-08</strain>
    </source>
</reference>
<accession>A0ABD3PC44</accession>
<evidence type="ECO:0000313" key="1">
    <source>
        <dbReference type="EMBL" id="KAL3785336.1"/>
    </source>
</evidence>
<dbReference type="Proteomes" id="UP001530315">
    <property type="component" value="Unassembled WGS sequence"/>
</dbReference>
<keyword evidence="2" id="KW-1185">Reference proteome</keyword>
<name>A0ABD3PC44_9STRA</name>